<organism evidence="10 11">
    <name type="scientific">Hyphomonas johnsonii MHS-2</name>
    <dbReference type="NCBI Taxonomy" id="1280950"/>
    <lineage>
        <taxon>Bacteria</taxon>
        <taxon>Pseudomonadati</taxon>
        <taxon>Pseudomonadota</taxon>
        <taxon>Alphaproteobacteria</taxon>
        <taxon>Hyphomonadales</taxon>
        <taxon>Hyphomonadaceae</taxon>
        <taxon>Hyphomonas</taxon>
    </lineage>
</organism>
<evidence type="ECO:0000256" key="4">
    <source>
        <dbReference type="ARBA" id="ARBA00022692"/>
    </source>
</evidence>
<name>A0A059FMA4_9PROT</name>
<evidence type="ECO:0000256" key="5">
    <source>
        <dbReference type="ARBA" id="ARBA00022989"/>
    </source>
</evidence>
<keyword evidence="7" id="KW-0924">Ammonia transport</keyword>
<feature type="transmembrane region" description="Helical" evidence="8">
    <location>
        <begin position="216"/>
        <end position="236"/>
    </location>
</feature>
<evidence type="ECO:0000313" key="11">
    <source>
        <dbReference type="Proteomes" id="UP000025171"/>
    </source>
</evidence>
<feature type="transmembrane region" description="Helical" evidence="8">
    <location>
        <begin position="91"/>
        <end position="110"/>
    </location>
</feature>
<dbReference type="NCBIfam" id="TIGR03644">
    <property type="entry name" value="marine_trans_1"/>
    <property type="match status" value="1"/>
</dbReference>
<feature type="transmembrane region" description="Helical" evidence="8">
    <location>
        <begin position="178"/>
        <end position="196"/>
    </location>
</feature>
<comment type="subcellular location">
    <subcellularLocation>
        <location evidence="1">Membrane</location>
        <topology evidence="1">Multi-pass membrane protein</topology>
    </subcellularLocation>
</comment>
<dbReference type="AlphaFoldDB" id="A0A059FMA4"/>
<feature type="domain" description="Ammonium transporter AmtB-like" evidence="9">
    <location>
        <begin position="57"/>
        <end position="462"/>
    </location>
</feature>
<evidence type="ECO:0000256" key="6">
    <source>
        <dbReference type="ARBA" id="ARBA00023136"/>
    </source>
</evidence>
<comment type="caution">
    <text evidence="10">The sequence shown here is derived from an EMBL/GenBank/DDBJ whole genome shotgun (WGS) entry which is preliminary data.</text>
</comment>
<dbReference type="PATRIC" id="fig|1280950.3.peg.2306"/>
<feature type="transmembrane region" description="Helical" evidence="8">
    <location>
        <begin position="323"/>
        <end position="342"/>
    </location>
</feature>
<dbReference type="STRING" id="1280950.HJO_11512"/>
<evidence type="ECO:0000259" key="9">
    <source>
        <dbReference type="Pfam" id="PF00909"/>
    </source>
</evidence>
<dbReference type="SUPFAM" id="SSF111352">
    <property type="entry name" value="Ammonium transporter"/>
    <property type="match status" value="1"/>
</dbReference>
<dbReference type="InterPro" id="IPR019879">
    <property type="entry name" value="Ammonium_transptr_marine"/>
</dbReference>
<reference evidence="10 11" key="1">
    <citation type="journal article" date="2014" name="Antonie Van Leeuwenhoek">
        <title>Hyphomonas beringensis sp. nov. and Hyphomonas chukchiensis sp. nov., isolated from surface seawater of the Bering Sea and Chukchi Sea.</title>
        <authorList>
            <person name="Li C."/>
            <person name="Lai Q."/>
            <person name="Li G."/>
            <person name="Dong C."/>
            <person name="Wang J."/>
            <person name="Liao Y."/>
            <person name="Shao Z."/>
        </authorList>
    </citation>
    <scope>NUCLEOTIDE SEQUENCE [LARGE SCALE GENOMIC DNA]</scope>
    <source>
        <strain evidence="10 11">MHS-2</strain>
    </source>
</reference>
<dbReference type="Gene3D" id="1.10.3430.10">
    <property type="entry name" value="Ammonium transporter AmtB like domains"/>
    <property type="match status" value="1"/>
</dbReference>
<protein>
    <submittedName>
        <fullName evidence="10">Ammonium transporter family protein</fullName>
    </submittedName>
</protein>
<dbReference type="OrthoDB" id="9814202at2"/>
<dbReference type="GO" id="GO:0008519">
    <property type="term" value="F:ammonium channel activity"/>
    <property type="evidence" value="ECO:0007669"/>
    <property type="project" value="InterPro"/>
</dbReference>
<dbReference type="GO" id="GO:0097272">
    <property type="term" value="P:ammonium homeostasis"/>
    <property type="evidence" value="ECO:0007669"/>
    <property type="project" value="TreeGrafter"/>
</dbReference>
<feature type="transmembrane region" description="Helical" evidence="8">
    <location>
        <begin position="55"/>
        <end position="79"/>
    </location>
</feature>
<keyword evidence="11" id="KW-1185">Reference proteome</keyword>
<evidence type="ECO:0000256" key="3">
    <source>
        <dbReference type="ARBA" id="ARBA00022448"/>
    </source>
</evidence>
<dbReference type="RefSeq" id="WP_035617009.1">
    <property type="nucleotide sequence ID" value="NZ_ARYK01000005.1"/>
</dbReference>
<dbReference type="Proteomes" id="UP000025171">
    <property type="component" value="Unassembled WGS sequence"/>
</dbReference>
<dbReference type="PROSITE" id="PS01219">
    <property type="entry name" value="AMMONIUM_TRANSP"/>
    <property type="match status" value="1"/>
</dbReference>
<sequence length="468" mass="48743">MGHTIGRWIRGAALLPVALTAGVLAYAQEDDIAARLAALEESVSGSASSYVDNSYLFLIGGIIVMLMAAGFCMLEAGLVRSKNAAMQSTKNVALYSIAGLMFWVIGYNIAYPGAWIGGDEGLKFFGMPAMDAFFWAGGDLSVESDAGYAPASDWFFQMVFVATAASIVSGTVAERVKLWPFLIFTAVLTAVIYPVVVSWEWGAGFLDTKWAFSDFAGSTLVHSVGGWAALVGAIIIGPRAGKYFGKQVHPMPGSNIPLAALGTFLLWFGWFGFNGASQLAAGTAADINSVAQIFANTNMAAVGGVLAAMITTAVLYKGKIDATMVFNGAIGGLVSITAEPLMPSMGQAVLIGGVGGILVVLAVPLLDKFKIDDVVGAIPAHLVCGIWGTMIVPATHGAAFMPNEAGDPNFIGQLVGVGVTGIFVVAASTVVWMLLKLTMGVRCSLEAEEMGLDKAEIGLEAYPEFTSG</sequence>
<feature type="transmembrane region" description="Helical" evidence="8">
    <location>
        <begin position="410"/>
        <end position="435"/>
    </location>
</feature>
<dbReference type="Pfam" id="PF00909">
    <property type="entry name" value="Ammonium_transp"/>
    <property type="match status" value="1"/>
</dbReference>
<dbReference type="GO" id="GO:0016020">
    <property type="term" value="C:membrane"/>
    <property type="evidence" value="ECO:0007669"/>
    <property type="project" value="UniProtKB-SubCell"/>
</dbReference>
<keyword evidence="4 8" id="KW-0812">Transmembrane</keyword>
<proteinExistence type="inferred from homology"/>
<comment type="similarity">
    <text evidence="2">Belongs to the ammonia transporter channel (TC 1.A.11.2) family.</text>
</comment>
<evidence type="ECO:0000256" key="1">
    <source>
        <dbReference type="ARBA" id="ARBA00004141"/>
    </source>
</evidence>
<evidence type="ECO:0000313" key="10">
    <source>
        <dbReference type="EMBL" id="KCZ91742.1"/>
    </source>
</evidence>
<feature type="transmembrane region" description="Helical" evidence="8">
    <location>
        <begin position="378"/>
        <end position="398"/>
    </location>
</feature>
<accession>A0A059FMA4</accession>
<keyword evidence="5 8" id="KW-1133">Transmembrane helix</keyword>
<keyword evidence="3" id="KW-0813">Transport</keyword>
<dbReference type="eggNOG" id="COG0004">
    <property type="taxonomic scope" value="Bacteria"/>
</dbReference>
<dbReference type="InterPro" id="IPR018047">
    <property type="entry name" value="Ammonium_transpt_CS"/>
</dbReference>
<dbReference type="PANTHER" id="PTHR11730:SF62">
    <property type="entry name" value="AMMONIUM TRANSPORTER SLL1017-RELATED"/>
    <property type="match status" value="1"/>
</dbReference>
<feature type="transmembrane region" description="Helical" evidence="8">
    <location>
        <begin position="293"/>
        <end position="316"/>
    </location>
</feature>
<evidence type="ECO:0000256" key="7">
    <source>
        <dbReference type="ARBA" id="ARBA00023177"/>
    </source>
</evidence>
<dbReference type="EMBL" id="ARYK01000005">
    <property type="protein sequence ID" value="KCZ91742.1"/>
    <property type="molecule type" value="Genomic_DNA"/>
</dbReference>
<dbReference type="InterPro" id="IPR029020">
    <property type="entry name" value="Ammonium/urea_transptr"/>
</dbReference>
<feature type="transmembrane region" description="Helical" evidence="8">
    <location>
        <begin position="256"/>
        <end position="273"/>
    </location>
</feature>
<evidence type="ECO:0000256" key="8">
    <source>
        <dbReference type="SAM" id="Phobius"/>
    </source>
</evidence>
<feature type="transmembrane region" description="Helical" evidence="8">
    <location>
        <begin position="154"/>
        <end position="173"/>
    </location>
</feature>
<gene>
    <name evidence="10" type="ORF">HJO_11512</name>
</gene>
<dbReference type="InterPro" id="IPR024041">
    <property type="entry name" value="NH4_transpt_AmtB-like_dom"/>
</dbReference>
<evidence type="ECO:0000256" key="2">
    <source>
        <dbReference type="ARBA" id="ARBA00005887"/>
    </source>
</evidence>
<feature type="transmembrane region" description="Helical" evidence="8">
    <location>
        <begin position="348"/>
        <end position="366"/>
    </location>
</feature>
<dbReference type="PANTHER" id="PTHR11730">
    <property type="entry name" value="AMMONIUM TRANSPORTER"/>
    <property type="match status" value="1"/>
</dbReference>
<keyword evidence="6 8" id="KW-0472">Membrane</keyword>